<keyword evidence="1" id="KW-0813">Transport</keyword>
<dbReference type="EMBL" id="AKGD01000002">
    <property type="protein sequence ID" value="EIT69783.1"/>
    <property type="molecule type" value="Genomic_DNA"/>
</dbReference>
<dbReference type="Pfam" id="PF25967">
    <property type="entry name" value="RND-MFP_C"/>
    <property type="match status" value="1"/>
</dbReference>
<evidence type="ECO:0000256" key="1">
    <source>
        <dbReference type="ARBA" id="ARBA00022448"/>
    </source>
</evidence>
<keyword evidence="2" id="KW-0732">Signal</keyword>
<feature type="domain" description="Multidrug resistance protein MdtA-like C-terminal permuted SH3" evidence="3">
    <location>
        <begin position="292"/>
        <end position="337"/>
    </location>
</feature>
<evidence type="ECO:0000256" key="2">
    <source>
        <dbReference type="SAM" id="SignalP"/>
    </source>
</evidence>
<gene>
    <name evidence="4" type="ORF">WQQ_33650</name>
</gene>
<dbReference type="RefSeq" id="WP_007186304.1">
    <property type="nucleotide sequence ID" value="NZ_AKGD01000002.1"/>
</dbReference>
<dbReference type="AlphaFoldDB" id="I8T7P7"/>
<dbReference type="STRING" id="1172194.WQQ_33650"/>
<evidence type="ECO:0000313" key="5">
    <source>
        <dbReference type="Proteomes" id="UP000003704"/>
    </source>
</evidence>
<evidence type="ECO:0000259" key="3">
    <source>
        <dbReference type="Pfam" id="PF25967"/>
    </source>
</evidence>
<feature type="signal peptide" evidence="2">
    <location>
        <begin position="1"/>
        <end position="20"/>
    </location>
</feature>
<dbReference type="GO" id="GO:0060003">
    <property type="term" value="P:copper ion export"/>
    <property type="evidence" value="ECO:0007669"/>
    <property type="project" value="TreeGrafter"/>
</dbReference>
<name>I8T7P7_9GAMM</name>
<keyword evidence="5" id="KW-1185">Reference proteome</keyword>
<dbReference type="Proteomes" id="UP000003704">
    <property type="component" value="Unassembled WGS sequence"/>
</dbReference>
<dbReference type="OrthoDB" id="7058021at2"/>
<dbReference type="InterPro" id="IPR051909">
    <property type="entry name" value="MFP_Cation_Efflux"/>
</dbReference>
<dbReference type="Gene3D" id="2.40.420.20">
    <property type="match status" value="1"/>
</dbReference>
<evidence type="ECO:0000313" key="4">
    <source>
        <dbReference type="EMBL" id="EIT69783.1"/>
    </source>
</evidence>
<dbReference type="InterPro" id="IPR058627">
    <property type="entry name" value="MdtA-like_C"/>
</dbReference>
<sequence>MRAATLLIGCCALWPVPGSAGAPAALDIDKAQQRRLQLRTVEAVDNESRAIAARVIANPRSLWRVSADQRGLVEPPERGFPNAGDRVEKGQLLAWLRPAVSDGQWRDLQGQHAAAQRQFEIADLKIHRFDMDVAQQIDIQLPTPSIQLIADYHGSEARRAVLDKALAHRIALKAPVSGRLLDTLAQSGGVALAGTALFEGLVETDAAASSLLVEVLCDADALDTRAARQALRADGSALALEWVGEAFDSTLRRQRVWYSAPTSDLQVGEPLRIELAARQAQPRLPRSSVFSSDGNRWVWVHESAERFVARAVSLAEADMGSVAVSAGLRPGDRVVADAGALLKRSASR</sequence>
<protein>
    <recommendedName>
        <fullName evidence="3">Multidrug resistance protein MdtA-like C-terminal permuted SH3 domain-containing protein</fullName>
    </recommendedName>
</protein>
<reference evidence="4 5" key="1">
    <citation type="journal article" date="2012" name="J. Bacteriol.">
        <title>Genome Sequence of n-Alkane-Degrading Hydrocarboniphaga effusa Strain AP103T (ATCC BAA-332T).</title>
        <authorList>
            <person name="Chang H.K."/>
            <person name="Zylstra G.J."/>
            <person name="Chae J.C."/>
        </authorList>
    </citation>
    <scope>NUCLEOTIDE SEQUENCE [LARGE SCALE GENOMIC DNA]</scope>
    <source>
        <strain evidence="4 5">AP103</strain>
    </source>
</reference>
<dbReference type="GO" id="GO:0030313">
    <property type="term" value="C:cell envelope"/>
    <property type="evidence" value="ECO:0007669"/>
    <property type="project" value="TreeGrafter"/>
</dbReference>
<feature type="chain" id="PRO_5003714435" description="Multidrug resistance protein MdtA-like C-terminal permuted SH3 domain-containing protein" evidence="2">
    <location>
        <begin position="21"/>
        <end position="348"/>
    </location>
</feature>
<dbReference type="GO" id="GO:0015679">
    <property type="term" value="P:plasma membrane copper ion transport"/>
    <property type="evidence" value="ECO:0007669"/>
    <property type="project" value="TreeGrafter"/>
</dbReference>
<comment type="caution">
    <text evidence="4">The sequence shown here is derived from an EMBL/GenBank/DDBJ whole genome shotgun (WGS) entry which is preliminary data.</text>
</comment>
<accession>I8T7P7</accession>
<organism evidence="4 5">
    <name type="scientific">Hydrocarboniphaga effusa AP103</name>
    <dbReference type="NCBI Taxonomy" id="1172194"/>
    <lineage>
        <taxon>Bacteria</taxon>
        <taxon>Pseudomonadati</taxon>
        <taxon>Pseudomonadota</taxon>
        <taxon>Gammaproteobacteria</taxon>
        <taxon>Nevskiales</taxon>
        <taxon>Nevskiaceae</taxon>
        <taxon>Hydrocarboniphaga</taxon>
    </lineage>
</organism>
<dbReference type="PANTHER" id="PTHR30097">
    <property type="entry name" value="CATION EFFLUX SYSTEM PROTEIN CUSB"/>
    <property type="match status" value="1"/>
</dbReference>
<dbReference type="PANTHER" id="PTHR30097:SF4">
    <property type="entry name" value="SLR6042 PROTEIN"/>
    <property type="match status" value="1"/>
</dbReference>
<proteinExistence type="predicted"/>